<feature type="transmembrane region" description="Helical" evidence="2">
    <location>
        <begin position="365"/>
        <end position="385"/>
    </location>
</feature>
<keyword evidence="4" id="KW-1185">Reference proteome</keyword>
<reference evidence="3" key="1">
    <citation type="submission" date="2022-07" db="EMBL/GenBank/DDBJ databases">
        <title>Phylogenomic reconstructions and comparative analyses of Kickxellomycotina fungi.</title>
        <authorList>
            <person name="Reynolds N.K."/>
            <person name="Stajich J.E."/>
            <person name="Barry K."/>
            <person name="Grigoriev I.V."/>
            <person name="Crous P."/>
            <person name="Smith M.E."/>
        </authorList>
    </citation>
    <scope>NUCLEOTIDE SEQUENCE</scope>
    <source>
        <strain evidence="3">NBRC 105414</strain>
    </source>
</reference>
<feature type="transmembrane region" description="Helical" evidence="2">
    <location>
        <begin position="259"/>
        <end position="277"/>
    </location>
</feature>
<keyword evidence="2" id="KW-1133">Transmembrane helix</keyword>
<gene>
    <name evidence="3" type="ORF">H4R18_001238</name>
</gene>
<proteinExistence type="predicted"/>
<evidence type="ECO:0000313" key="3">
    <source>
        <dbReference type="EMBL" id="KAJ2784250.1"/>
    </source>
</evidence>
<name>A0A9W8HFP5_9FUNG</name>
<feature type="transmembrane region" description="Helical" evidence="2">
    <location>
        <begin position="114"/>
        <end position="134"/>
    </location>
</feature>
<keyword evidence="2" id="KW-0812">Transmembrane</keyword>
<sequence length="459" mass="45369">MAAHKQRAARRAVASVEIDIPGPAGSASSSSGSGSTTEADSPLGLHGQRLPLVAARPWPAGGDSDSGSDGDICRRQALRRATRAAAAAGGPRLAALGAAALARVPGGRLLVHARVAAVVGGAAAVAPSVGAAVLEKRLADDMDFRFPVLAQILALGAAALLAELLSGRHGLFARAAPVRTGRLLPLVVLHVLAAALGHAARRLGSARGTHQAIQAAVPLVVLALDKHHAGPGFGFGFGFGSGSSSGPASRAQAQGAPTAGRRLVAALAVLTGVATWAPHAEPAGGGAAAAAAGAALSVAAAACNGLLLAATGAQLRLAGPAGPAAFVRHFAPLCMLALLLVWPLLEQPVDALAELDLPRLGPAAAAALLAAVSFAARVFMLASLVADGPTGVAALAQVRTLACLAVGWWVFGYAHCWRQLAAFAAAGACAVAWIACRLAAPCPAAPAARSRKHSSPVAP</sequence>
<evidence type="ECO:0000313" key="4">
    <source>
        <dbReference type="Proteomes" id="UP001140217"/>
    </source>
</evidence>
<feature type="transmembrane region" description="Helical" evidence="2">
    <location>
        <begin position="420"/>
        <end position="440"/>
    </location>
</feature>
<organism evidence="3 4">
    <name type="scientific">Coemansia javaensis</name>
    <dbReference type="NCBI Taxonomy" id="2761396"/>
    <lineage>
        <taxon>Eukaryota</taxon>
        <taxon>Fungi</taxon>
        <taxon>Fungi incertae sedis</taxon>
        <taxon>Zoopagomycota</taxon>
        <taxon>Kickxellomycotina</taxon>
        <taxon>Kickxellomycetes</taxon>
        <taxon>Kickxellales</taxon>
        <taxon>Kickxellaceae</taxon>
        <taxon>Coemansia</taxon>
    </lineage>
</organism>
<feature type="compositionally biased region" description="Low complexity" evidence="1">
    <location>
        <begin position="21"/>
        <end position="35"/>
    </location>
</feature>
<comment type="caution">
    <text evidence="3">The sequence shown here is derived from an EMBL/GenBank/DDBJ whole genome shotgun (WGS) entry which is preliminary data.</text>
</comment>
<feature type="compositionally biased region" description="Basic residues" evidence="1">
    <location>
        <begin position="1"/>
        <end position="10"/>
    </location>
</feature>
<accession>A0A9W8HFP5</accession>
<feature type="region of interest" description="Disordered" evidence="1">
    <location>
        <begin position="1"/>
        <end position="45"/>
    </location>
</feature>
<feature type="transmembrane region" description="Helical" evidence="2">
    <location>
        <begin position="146"/>
        <end position="162"/>
    </location>
</feature>
<dbReference type="AlphaFoldDB" id="A0A9W8HFP5"/>
<keyword evidence="2" id="KW-0472">Membrane</keyword>
<feature type="transmembrane region" description="Helical" evidence="2">
    <location>
        <begin position="325"/>
        <end position="345"/>
    </location>
</feature>
<protein>
    <submittedName>
        <fullName evidence="3">Uncharacterized protein</fullName>
    </submittedName>
</protein>
<evidence type="ECO:0000256" key="2">
    <source>
        <dbReference type="SAM" id="Phobius"/>
    </source>
</evidence>
<feature type="transmembrane region" description="Helical" evidence="2">
    <location>
        <begin position="289"/>
        <end position="313"/>
    </location>
</feature>
<evidence type="ECO:0000256" key="1">
    <source>
        <dbReference type="SAM" id="MobiDB-lite"/>
    </source>
</evidence>
<dbReference type="OrthoDB" id="5547497at2759"/>
<dbReference type="Proteomes" id="UP001140217">
    <property type="component" value="Unassembled WGS sequence"/>
</dbReference>
<feature type="transmembrane region" description="Helical" evidence="2">
    <location>
        <begin position="392"/>
        <end position="414"/>
    </location>
</feature>
<dbReference type="EMBL" id="JANBUL010000030">
    <property type="protein sequence ID" value="KAJ2784250.1"/>
    <property type="molecule type" value="Genomic_DNA"/>
</dbReference>